<keyword evidence="2 6" id="KW-0032">Aminotransferase</keyword>
<evidence type="ECO:0000256" key="3">
    <source>
        <dbReference type="ARBA" id="ARBA00022679"/>
    </source>
</evidence>
<dbReference type="Proteomes" id="UP001432168">
    <property type="component" value="Chromosome"/>
</dbReference>
<feature type="domain" description="Aminotransferase class I/classII large" evidence="5">
    <location>
        <begin position="72"/>
        <end position="423"/>
    </location>
</feature>
<dbReference type="Gene3D" id="3.90.1150.10">
    <property type="entry name" value="Aspartate Aminotransferase, domain 1"/>
    <property type="match status" value="1"/>
</dbReference>
<gene>
    <name evidence="6" type="ORF">OG929_41455</name>
</gene>
<proteinExistence type="predicted"/>
<dbReference type="InterPro" id="IPR015422">
    <property type="entry name" value="PyrdxlP-dep_Trfase_small"/>
</dbReference>
<dbReference type="SUPFAM" id="SSF53383">
    <property type="entry name" value="PLP-dependent transferases"/>
    <property type="match status" value="1"/>
</dbReference>
<dbReference type="RefSeq" id="WP_329271473.1">
    <property type="nucleotide sequence ID" value="NZ_CP109011.1"/>
</dbReference>
<evidence type="ECO:0000256" key="1">
    <source>
        <dbReference type="ARBA" id="ARBA00001933"/>
    </source>
</evidence>
<accession>A0ABZ1XA09</accession>
<dbReference type="Pfam" id="PF00155">
    <property type="entry name" value="Aminotran_1_2"/>
    <property type="match status" value="1"/>
</dbReference>
<keyword evidence="4" id="KW-0663">Pyridoxal phosphate</keyword>
<comment type="cofactor">
    <cofactor evidence="1">
        <name>pyridoxal 5'-phosphate</name>
        <dbReference type="ChEBI" id="CHEBI:597326"/>
    </cofactor>
</comment>
<evidence type="ECO:0000259" key="5">
    <source>
        <dbReference type="Pfam" id="PF00155"/>
    </source>
</evidence>
<keyword evidence="7" id="KW-1185">Reference proteome</keyword>
<dbReference type="InterPro" id="IPR004839">
    <property type="entry name" value="Aminotransferase_I/II_large"/>
</dbReference>
<dbReference type="InterPro" id="IPR050859">
    <property type="entry name" value="Class-I_PLP-dep_aminotransf"/>
</dbReference>
<dbReference type="InterPro" id="IPR015421">
    <property type="entry name" value="PyrdxlP-dep_Trfase_major"/>
</dbReference>
<evidence type="ECO:0000256" key="2">
    <source>
        <dbReference type="ARBA" id="ARBA00022576"/>
    </source>
</evidence>
<sequence length="446" mass="48392">MFELRQDELHSAFGDPVLGSIGFLNEIMSRYPDAISFAPGAPHLTFLDNFDVARHIDTWIDHQVTQRKLSREQARRLLYEYGPSRGLINELVADALRRDHGIDAGPDAVVVTVGAQEAMLLTLHALCAGPGDLLAVVDPCFVGMRGAARLLNVNVVSVDETEDGVDIDGLRTQCRAARSRGERIRALYVSPDYSNPSGSLTSLGARRRLLALADQEDLLLLEDGAYGFTAPPGEEIPPLKALDTEGRVVHLGTFAKVCLPGTRVGYVVADQLIRTSDGGRRLLADELAVSKSMVTVNTSPICQAVVGGMLLEHGGSLKALAQRKSELYRRNLALLLDALDRHLSPEPGQPQAVSWSRPAGGFFVRMRLPVPADAALLETAASDHGVLWTPMSQFYESGKGENELRLSCSYLEPDRIEEGVARLAVFLRKEVGSGRPSGTRTAPPCR</sequence>
<dbReference type="InterPro" id="IPR015424">
    <property type="entry name" value="PyrdxlP-dep_Trfase"/>
</dbReference>
<keyword evidence="3" id="KW-0808">Transferase</keyword>
<dbReference type="GO" id="GO:0008483">
    <property type="term" value="F:transaminase activity"/>
    <property type="evidence" value="ECO:0007669"/>
    <property type="project" value="UniProtKB-KW"/>
</dbReference>
<organism evidence="6 7">
    <name type="scientific">Streptomyces pseudovenezuelae</name>
    <dbReference type="NCBI Taxonomy" id="67350"/>
    <lineage>
        <taxon>Bacteria</taxon>
        <taxon>Bacillati</taxon>
        <taxon>Actinomycetota</taxon>
        <taxon>Actinomycetes</taxon>
        <taxon>Kitasatosporales</taxon>
        <taxon>Streptomycetaceae</taxon>
        <taxon>Streptomyces</taxon>
        <taxon>Streptomyces aurantiacus group</taxon>
    </lineage>
</organism>
<protein>
    <submittedName>
        <fullName evidence="6">PLP-dependent aminotransferase family protein</fullName>
    </submittedName>
</protein>
<dbReference type="CDD" id="cd00609">
    <property type="entry name" value="AAT_like"/>
    <property type="match status" value="1"/>
</dbReference>
<dbReference type="PANTHER" id="PTHR42790">
    <property type="entry name" value="AMINOTRANSFERASE"/>
    <property type="match status" value="1"/>
</dbReference>
<evidence type="ECO:0000313" key="6">
    <source>
        <dbReference type="EMBL" id="WUT48391.1"/>
    </source>
</evidence>
<dbReference type="PANTHER" id="PTHR42790:SF19">
    <property type="entry name" value="KYNURENINE_ALPHA-AMINOADIPATE AMINOTRANSFERASE, MITOCHONDRIAL"/>
    <property type="match status" value="1"/>
</dbReference>
<dbReference type="Gene3D" id="3.40.640.10">
    <property type="entry name" value="Type I PLP-dependent aspartate aminotransferase-like (Major domain)"/>
    <property type="match status" value="1"/>
</dbReference>
<reference evidence="6" key="1">
    <citation type="submission" date="2022-10" db="EMBL/GenBank/DDBJ databases">
        <title>The complete genomes of actinobacterial strains from the NBC collection.</title>
        <authorList>
            <person name="Joergensen T.S."/>
            <person name="Alvarez Arevalo M."/>
            <person name="Sterndorff E.B."/>
            <person name="Faurdal D."/>
            <person name="Vuksanovic O."/>
            <person name="Mourched A.-S."/>
            <person name="Charusanti P."/>
            <person name="Shaw S."/>
            <person name="Blin K."/>
            <person name="Weber T."/>
        </authorList>
    </citation>
    <scope>NUCLEOTIDE SEQUENCE</scope>
    <source>
        <strain evidence="6">NBC_00686</strain>
    </source>
</reference>
<evidence type="ECO:0000256" key="4">
    <source>
        <dbReference type="ARBA" id="ARBA00022898"/>
    </source>
</evidence>
<dbReference type="EMBL" id="CP109011">
    <property type="protein sequence ID" value="WUT48391.1"/>
    <property type="molecule type" value="Genomic_DNA"/>
</dbReference>
<name>A0ABZ1XA09_9ACTN</name>
<evidence type="ECO:0000313" key="7">
    <source>
        <dbReference type="Proteomes" id="UP001432168"/>
    </source>
</evidence>